<keyword evidence="2" id="KW-0614">Plasmid</keyword>
<dbReference type="EMBL" id="CP000015">
    <property type="protein sequence ID" value="AAT93830.1"/>
    <property type="molecule type" value="Genomic_DNA"/>
</dbReference>
<dbReference type="OrthoDB" id="352901at2"/>
<dbReference type="NCBIfam" id="NF033729">
    <property type="entry name" value="borfam54_2"/>
    <property type="match status" value="1"/>
</dbReference>
<dbReference type="Proteomes" id="UP000274630">
    <property type="component" value="Plasmid lp54"/>
</dbReference>
<evidence type="ECO:0000313" key="4">
    <source>
        <dbReference type="Proteomes" id="UP000002276"/>
    </source>
</evidence>
<reference evidence="2" key="2">
    <citation type="submission" date="2004-06" db="EMBL/GenBank/DDBJ databases">
        <authorList>
            <person name="Gloeckner G."/>
            <person name="Schilhabel M."/>
            <person name="Lehmann R."/>
            <person name="Platzer M."/>
        </authorList>
    </citation>
    <scope>NUCLEOTIDE SEQUENCE</scope>
    <source>
        <strain evidence="2">PBi</strain>
        <plasmid evidence="2">lp54</plasmid>
    </source>
</reference>
<organism evidence="2 4">
    <name type="scientific">Borrelia garinii subsp. bavariensis (strain ATCC BAA-2496 / DSM 23469 / PBi)</name>
    <name type="common">Borreliella bavariensis</name>
    <dbReference type="NCBI Taxonomy" id="290434"/>
    <lineage>
        <taxon>Bacteria</taxon>
        <taxon>Pseudomonadati</taxon>
        <taxon>Spirochaetota</taxon>
        <taxon>Spirochaetia</taxon>
        <taxon>Spirochaetales</taxon>
        <taxon>Borreliaceae</taxon>
        <taxon>Borreliella</taxon>
    </lineage>
</organism>
<dbReference type="GeneID" id="45161727"/>
<sequence length="251" mass="29301">MTKTKLNIIKVNIVVIILTLICISCAVDKIDLEQKNQNFENADPLNKKNQNFENADPLNKKNQKTKASKLETAAKNLENQNKQEYIKINEIDAQGINFLATFKADEKDNLSQYEEMQIKRTIYSSLNYEKQKINTLKEILETLYNKLQHRYTSKEFIYQIVASIQYDIDRVLCLIKEAIIKDNLHTQNQKESELLMNLDSSLKTRQNFAKKLNETIDDYNKDSKNIQTNVDALATYMKENYKTLDSFKPIN</sequence>
<dbReference type="KEGG" id="bga:BGA71"/>
<reference evidence="5" key="4">
    <citation type="submission" date="2018-04" db="EMBL/GenBank/DDBJ databases">
        <title>Whole Genome Assembly of Borrelia bavariensis PBi.</title>
        <authorList>
            <person name="Margos G."/>
        </authorList>
    </citation>
    <scope>NUCLEOTIDE SEQUENCE [LARGE SCALE GENOMIC DNA]</scope>
    <source>
        <strain evidence="5">PBi</strain>
        <plasmid evidence="5">lp54</plasmid>
    </source>
</reference>
<evidence type="ECO:0000313" key="2">
    <source>
        <dbReference type="EMBL" id="AAT93830.1"/>
    </source>
</evidence>
<name>A0A7I6GVB3_BORGP</name>
<evidence type="ECO:0000256" key="1">
    <source>
        <dbReference type="SAM" id="MobiDB-lite"/>
    </source>
</evidence>
<proteinExistence type="predicted"/>
<dbReference type="Gene3D" id="1.10.3160.10">
    <property type="entry name" value="Bbcrasp-1"/>
    <property type="match status" value="1"/>
</dbReference>
<feature type="region of interest" description="Disordered" evidence="1">
    <location>
        <begin position="41"/>
        <end position="65"/>
    </location>
</feature>
<dbReference type="EMBL" id="CP028873">
    <property type="protein sequence ID" value="AZA27142.1"/>
    <property type="molecule type" value="Genomic_DNA"/>
</dbReference>
<accession>A0A7I6GVB3</accession>
<keyword evidence="5" id="KW-1185">Reference proteome</keyword>
<dbReference type="RefSeq" id="WP_011187214.1">
    <property type="nucleotide sequence ID" value="NC_006129.1"/>
</dbReference>
<gene>
    <name evidence="2" type="ordered locus">BGA71</name>
    <name evidence="3" type="ORF">DB299_04315</name>
</gene>
<reference evidence="2 4" key="1">
    <citation type="journal article" date="2004" name="Nucleic Acids Res.">
        <title>Comparative analysis of the Borrelia garinii genome.</title>
        <authorList>
            <person name="Glockner G."/>
            <person name="Lehmann R."/>
            <person name="Romualdi A."/>
            <person name="Pradella S."/>
            <person name="Schulte-Spechtel U."/>
            <person name="Schilhabel M."/>
            <person name="Wilske B."/>
            <person name="Suhnel J."/>
            <person name="Platzer M."/>
        </authorList>
    </citation>
    <scope>NUCLEOTIDE SEQUENCE [LARGE SCALE GENOMIC DNA]</scope>
    <source>
        <strain evidence="4">ATCC BAA-2496 / DSM 23469 / PBi</strain>
        <strain evidence="2">PBi</strain>
        <plasmid evidence="4">lp54</plasmid>
    </source>
</reference>
<evidence type="ECO:0000313" key="5">
    <source>
        <dbReference type="Proteomes" id="UP000274630"/>
    </source>
</evidence>
<dbReference type="Pfam" id="PF05714">
    <property type="entry name" value="PFam54_60"/>
    <property type="match status" value="1"/>
</dbReference>
<evidence type="ECO:0000313" key="3">
    <source>
        <dbReference type="EMBL" id="AZA27142.1"/>
    </source>
</evidence>
<dbReference type="AlphaFoldDB" id="A0A7I6GVB3"/>
<reference evidence="3" key="3">
    <citation type="journal article" date="2018" name="PLoS ONE">
        <title>The genus Borrelia reloaded.</title>
        <authorList>
            <person name="Margos G."/>
            <person name="Gofton A."/>
            <person name="Wibberg D."/>
            <person name="Dangel A."/>
            <person name="Marosevic D."/>
            <person name="Loh S.M."/>
            <person name="Oskam C."/>
            <person name="Fingerle V."/>
        </authorList>
    </citation>
    <scope>NUCLEOTIDE SEQUENCE</scope>
    <source>
        <strain evidence="3">PBi</strain>
    </source>
</reference>
<protein>
    <submittedName>
        <fullName evidence="3">Regulator</fullName>
    </submittedName>
</protein>
<dbReference type="InterPro" id="IPR008421">
    <property type="entry name" value="Borrelia_lipoprotein_PFam54/60"/>
</dbReference>
<geneLocation type="plasmid" evidence="4 5">
    <name>lp54</name>
</geneLocation>
<dbReference type="Proteomes" id="UP000002276">
    <property type="component" value="Plasmid lp54"/>
</dbReference>